<dbReference type="RefSeq" id="WP_369060340.1">
    <property type="nucleotide sequence ID" value="NZ_CP158375.1"/>
</dbReference>
<dbReference type="EMBL" id="CP158375">
    <property type="protein sequence ID" value="XDO97247.1"/>
    <property type="molecule type" value="Genomic_DNA"/>
</dbReference>
<dbReference type="AlphaFoldDB" id="A0AB39KTH8"/>
<protein>
    <submittedName>
        <fullName evidence="1">Cobalamin biosynthesis protein CbiG</fullName>
    </submittedName>
</protein>
<organism evidence="1">
    <name type="scientific">Caulobacter sp. 73W</name>
    <dbReference type="NCBI Taxonomy" id="3161137"/>
    <lineage>
        <taxon>Bacteria</taxon>
        <taxon>Pseudomonadati</taxon>
        <taxon>Pseudomonadota</taxon>
        <taxon>Alphaproteobacteria</taxon>
        <taxon>Caulobacterales</taxon>
        <taxon>Caulobacteraceae</taxon>
        <taxon>Caulobacter</taxon>
    </lineage>
</organism>
<reference evidence="1" key="1">
    <citation type="submission" date="2024-06" db="EMBL/GenBank/DDBJ databases">
        <title>Caulobacter inopinatus, sp. nov.</title>
        <authorList>
            <person name="Donachie S.P."/>
        </authorList>
    </citation>
    <scope>NUCLEOTIDE SEQUENCE</scope>
    <source>
        <strain evidence="1">73W</strain>
    </source>
</reference>
<accession>A0AB39KTH8</accession>
<evidence type="ECO:0000313" key="1">
    <source>
        <dbReference type="EMBL" id="XDO97247.1"/>
    </source>
</evidence>
<proteinExistence type="predicted"/>
<name>A0AB39KTH8_9CAUL</name>
<sequence length="297" mass="32799">MSRLFNAYVIVDWSASAKPKTGKDSIWIGVLKRDVRFRLTFEAHNPSTRAEAMTVLADVLADLRRRSERVLIGFDFPLGYPAGTARMLDLKPADWRGQWAFMTKNVVDKPNNTNNRFAVAAKMNRLMTDEAQPFWGCPVNDAQRWLTTTKPTARRDDLPTELRHADKAAKGAKSIWQIFGNGTVGSQAIVGIPHVAELKKVLGDKAKIWPFETGWRAIAPADLDGLEAVVAEIYPALADVKPEGDEIIDRAQVRAVCEQFARLDEAGKLGAAFGPQSAVSTEVLDAVEQEEGWILGV</sequence>
<gene>
    <name evidence="1" type="ORF">ABOZ73_02175</name>
</gene>